<dbReference type="InterPro" id="IPR050472">
    <property type="entry name" value="Anth_synth/Amidotransfase"/>
</dbReference>
<dbReference type="NCBIfam" id="TIGR00566">
    <property type="entry name" value="trpG_papA"/>
    <property type="match status" value="1"/>
</dbReference>
<accession>A0A0U2PC64</accession>
<dbReference type="Gene3D" id="3.40.50.880">
    <property type="match status" value="1"/>
</dbReference>
<name>A0A0U2PC64_9BACL</name>
<dbReference type="PRINTS" id="PR00097">
    <property type="entry name" value="ANTSNTHASEII"/>
</dbReference>
<reference evidence="3" key="1">
    <citation type="submission" date="2016-01" db="EMBL/GenBank/DDBJ databases">
        <title>Complete genome of Planococcus rifietoensis type strain M8.</title>
        <authorList>
            <person name="See-Too W.S."/>
        </authorList>
    </citation>
    <scope>NUCLEOTIDE SEQUENCE [LARGE SCALE GENOMIC DNA]</scope>
    <source>
        <strain evidence="3">M8</strain>
    </source>
</reference>
<dbReference type="AlphaFoldDB" id="A0A0U2PC64"/>
<dbReference type="Pfam" id="PF00117">
    <property type="entry name" value="GATase"/>
    <property type="match status" value="1"/>
</dbReference>
<dbReference type="PANTHER" id="PTHR43418">
    <property type="entry name" value="MULTIFUNCTIONAL TRYPTOPHAN BIOSYNTHESIS PROTEIN-RELATED"/>
    <property type="match status" value="1"/>
</dbReference>
<dbReference type="EMBL" id="CP013659">
    <property type="protein sequence ID" value="ALS75703.1"/>
    <property type="molecule type" value="Genomic_DNA"/>
</dbReference>
<feature type="domain" description="Glutamine amidotransferase" evidence="2">
    <location>
        <begin position="3"/>
        <end position="184"/>
    </location>
</feature>
<dbReference type="STRING" id="200991.AUC31_11070"/>
<evidence type="ECO:0000259" key="2">
    <source>
        <dbReference type="Pfam" id="PF00117"/>
    </source>
</evidence>
<gene>
    <name evidence="3" type="ORF">AUC31_11070</name>
</gene>
<dbReference type="RefSeq" id="WP_058382406.1">
    <property type="nucleotide sequence ID" value="NZ_CP013659.2"/>
</dbReference>
<dbReference type="SUPFAM" id="SSF52317">
    <property type="entry name" value="Class I glutamine amidotransferase-like"/>
    <property type="match status" value="1"/>
</dbReference>
<proteinExistence type="predicted"/>
<dbReference type="PROSITE" id="PS51273">
    <property type="entry name" value="GATASE_TYPE_1"/>
    <property type="match status" value="1"/>
</dbReference>
<dbReference type="Proteomes" id="UP000067683">
    <property type="component" value="Chromosome"/>
</dbReference>
<dbReference type="PANTHER" id="PTHR43418:SF4">
    <property type="entry name" value="MULTIFUNCTIONAL TRYPTOPHAN BIOSYNTHESIS PROTEIN"/>
    <property type="match status" value="1"/>
</dbReference>
<dbReference type="FunFam" id="3.40.50.880:FF:000003">
    <property type="entry name" value="Anthranilate synthase component II"/>
    <property type="match status" value="1"/>
</dbReference>
<evidence type="ECO:0000313" key="4">
    <source>
        <dbReference type="Proteomes" id="UP000067683"/>
    </source>
</evidence>
<protein>
    <submittedName>
        <fullName evidence="3">Anthranilate synthase</fullName>
    </submittedName>
</protein>
<dbReference type="GO" id="GO:0005829">
    <property type="term" value="C:cytosol"/>
    <property type="evidence" value="ECO:0007669"/>
    <property type="project" value="TreeGrafter"/>
</dbReference>
<dbReference type="OrthoDB" id="9804328at2"/>
<dbReference type="InterPro" id="IPR017926">
    <property type="entry name" value="GATASE"/>
</dbReference>
<evidence type="ECO:0000313" key="3">
    <source>
        <dbReference type="EMBL" id="ALS75703.1"/>
    </source>
</evidence>
<sequence length="207" mass="22348">MIVIIDHYDSFTYNLVHYFERLGARVEVLQNDRAVLQDLEALSPELIVLSPGPGKPLQPGVGTKALEQLSGNIPILGVCLGHQSIVEFYGGKVRKGVQPVHGKVSEVTHSGQGVFAGLISPTPVVRYHSLVAEIDTLPGILEVTATAEDGSIMGVRHKELPVEGIQFHPESILTKDGFQMLATAYQNAQLWNREKKGGAHDGPLSAV</sequence>
<dbReference type="InterPro" id="IPR006221">
    <property type="entry name" value="TrpG/PapA_dom"/>
</dbReference>
<keyword evidence="1" id="KW-0315">Glutamine amidotransferase</keyword>
<dbReference type="GO" id="GO:0000162">
    <property type="term" value="P:L-tryptophan biosynthetic process"/>
    <property type="evidence" value="ECO:0007669"/>
    <property type="project" value="TreeGrafter"/>
</dbReference>
<keyword evidence="4" id="KW-1185">Reference proteome</keyword>
<dbReference type="PRINTS" id="PR00099">
    <property type="entry name" value="CPSGATASE"/>
</dbReference>
<organism evidence="3 4">
    <name type="scientific">Planococcus rifietoensis</name>
    <dbReference type="NCBI Taxonomy" id="200991"/>
    <lineage>
        <taxon>Bacteria</taxon>
        <taxon>Bacillati</taxon>
        <taxon>Bacillota</taxon>
        <taxon>Bacilli</taxon>
        <taxon>Bacillales</taxon>
        <taxon>Caryophanaceae</taxon>
        <taxon>Planococcus</taxon>
    </lineage>
</organism>
<dbReference type="KEGG" id="prt:AUC31_11070"/>
<dbReference type="CDD" id="cd01743">
    <property type="entry name" value="GATase1_Anthranilate_Synthase"/>
    <property type="match status" value="1"/>
</dbReference>
<evidence type="ECO:0000256" key="1">
    <source>
        <dbReference type="ARBA" id="ARBA00022962"/>
    </source>
</evidence>
<dbReference type="PRINTS" id="PR00096">
    <property type="entry name" value="GATASE"/>
</dbReference>
<dbReference type="GO" id="GO:0004049">
    <property type="term" value="F:anthranilate synthase activity"/>
    <property type="evidence" value="ECO:0007669"/>
    <property type="project" value="TreeGrafter"/>
</dbReference>
<dbReference type="InterPro" id="IPR029062">
    <property type="entry name" value="Class_I_gatase-like"/>
</dbReference>